<dbReference type="EMBL" id="OOIL02001510">
    <property type="protein sequence ID" value="VFQ76208.1"/>
    <property type="molecule type" value="Genomic_DNA"/>
</dbReference>
<sequence length="382" mass="43119">MGRDPVILYVVYGGKWTTDHEGKYVYSGSGKNITSLFWDVANLDFDAFLKAIIQKLGCDMKNQRPKIAFQIQRLEKNIPPFSIDSSETLHVFLLELKQNFTALHVEMVPVEREEKEQEEQIHEVQEELLGLQSAIDPFVPLIDCFQDDFFNCTIVADQESGRDQEGIVFQKNAGRCDQNPQFVESNATPVKSPTTAQVDEDDYIGGDNDELNEDECFIRRDDPSFDTSFGNEVDATLDGGFEDGSDLAIGLEFANKRELKKKMVDVSIQGHFETKTVKSDKKSPASNFTHSLLETLLVLHPISFLLFFIQKPSIDFERGERGHPSNLHHTSKGSSPNLGTLVTRRKYLMDSWILSCSFSMIAPSKAFFTDVAFSMTSVWSLV</sequence>
<evidence type="ECO:0000313" key="3">
    <source>
        <dbReference type="EMBL" id="VFQ76208.1"/>
    </source>
</evidence>
<organism evidence="3 4">
    <name type="scientific">Cuscuta campestris</name>
    <dbReference type="NCBI Taxonomy" id="132261"/>
    <lineage>
        <taxon>Eukaryota</taxon>
        <taxon>Viridiplantae</taxon>
        <taxon>Streptophyta</taxon>
        <taxon>Embryophyta</taxon>
        <taxon>Tracheophyta</taxon>
        <taxon>Spermatophyta</taxon>
        <taxon>Magnoliopsida</taxon>
        <taxon>eudicotyledons</taxon>
        <taxon>Gunneridae</taxon>
        <taxon>Pentapetalae</taxon>
        <taxon>asterids</taxon>
        <taxon>lamiids</taxon>
        <taxon>Solanales</taxon>
        <taxon>Convolvulaceae</taxon>
        <taxon>Cuscuteae</taxon>
        <taxon>Cuscuta</taxon>
        <taxon>Cuscuta subgen. Grammica</taxon>
        <taxon>Cuscuta sect. Cleistogrammica</taxon>
    </lineage>
</organism>
<keyword evidence="4" id="KW-1185">Reference proteome</keyword>
<evidence type="ECO:0000313" key="4">
    <source>
        <dbReference type="Proteomes" id="UP000595140"/>
    </source>
</evidence>
<feature type="coiled-coil region" evidence="1">
    <location>
        <begin position="107"/>
        <end position="134"/>
    </location>
</feature>
<dbReference type="Proteomes" id="UP000595140">
    <property type="component" value="Unassembled WGS sequence"/>
</dbReference>
<accession>A0A484LJQ6</accession>
<evidence type="ECO:0000256" key="2">
    <source>
        <dbReference type="SAM" id="MobiDB-lite"/>
    </source>
</evidence>
<dbReference type="AlphaFoldDB" id="A0A484LJQ6"/>
<feature type="compositionally biased region" description="Polar residues" evidence="2">
    <location>
        <begin position="184"/>
        <end position="197"/>
    </location>
</feature>
<gene>
    <name evidence="3" type="ORF">CCAM_LOCUS17984</name>
</gene>
<evidence type="ECO:0000256" key="1">
    <source>
        <dbReference type="SAM" id="Coils"/>
    </source>
</evidence>
<proteinExistence type="predicted"/>
<keyword evidence="1" id="KW-0175">Coiled coil</keyword>
<reference evidence="3 4" key="1">
    <citation type="submission" date="2018-04" db="EMBL/GenBank/DDBJ databases">
        <authorList>
            <person name="Vogel A."/>
        </authorList>
    </citation>
    <scope>NUCLEOTIDE SEQUENCE [LARGE SCALE GENOMIC DNA]</scope>
</reference>
<protein>
    <submittedName>
        <fullName evidence="3">Uncharacterized protein</fullName>
    </submittedName>
</protein>
<name>A0A484LJQ6_9ASTE</name>
<feature type="region of interest" description="Disordered" evidence="2">
    <location>
        <begin position="184"/>
        <end position="205"/>
    </location>
</feature>